<feature type="region of interest" description="Disordered" evidence="1">
    <location>
        <begin position="1"/>
        <end position="80"/>
    </location>
</feature>
<gene>
    <name evidence="2" type="ORF">D0469_00945</name>
</gene>
<evidence type="ECO:0000313" key="2">
    <source>
        <dbReference type="EMBL" id="RFU71722.1"/>
    </source>
</evidence>
<proteinExistence type="predicted"/>
<sequence length="202" mass="22315">MFNRVPSQQQPVQPGMFGRVPPQQRPAQQGMFNPQHRGGSFGQQQGRGGLLSKLLGKSKPVPSSPISMFSLPSAPKAETGGLLASLKNPGSISSFLSNTQKVLQAAEAVGPMFQQYGPLVKNFPALWKLYKGLKDSDSVSSEEPESEDNNDTLGTSEYETENFEDDEDLEDYDMEKIKVHEKKPSSSVKNHEKRNSVPRLFF</sequence>
<feature type="compositionally biased region" description="Acidic residues" evidence="1">
    <location>
        <begin position="140"/>
        <end position="150"/>
    </location>
</feature>
<dbReference type="OrthoDB" id="2860117at2"/>
<feature type="compositionally biased region" description="Acidic residues" evidence="1">
    <location>
        <begin position="158"/>
        <end position="173"/>
    </location>
</feature>
<feature type="compositionally biased region" description="Polar residues" evidence="1">
    <location>
        <begin position="1"/>
        <end position="12"/>
    </location>
</feature>
<feature type="compositionally biased region" description="Low complexity" evidence="1">
    <location>
        <begin position="50"/>
        <end position="59"/>
    </location>
</feature>
<feature type="compositionally biased region" description="Basic and acidic residues" evidence="1">
    <location>
        <begin position="174"/>
        <end position="195"/>
    </location>
</feature>
<comment type="caution">
    <text evidence="2">The sequence shown here is derived from an EMBL/GenBank/DDBJ whole genome shotgun (WGS) entry which is preliminary data.</text>
</comment>
<feature type="region of interest" description="Disordered" evidence="1">
    <location>
        <begin position="136"/>
        <end position="202"/>
    </location>
</feature>
<evidence type="ECO:0008006" key="4">
    <source>
        <dbReference type="Google" id="ProtNLM"/>
    </source>
</evidence>
<dbReference type="Proteomes" id="UP000264541">
    <property type="component" value="Unassembled WGS sequence"/>
</dbReference>
<feature type="compositionally biased region" description="Gly residues" evidence="1">
    <location>
        <begin position="39"/>
        <end position="49"/>
    </location>
</feature>
<dbReference type="AlphaFoldDB" id="A0A372LV82"/>
<organism evidence="2 3">
    <name type="scientific">Peribacillus saganii</name>
    <dbReference type="NCBI Taxonomy" id="2303992"/>
    <lineage>
        <taxon>Bacteria</taxon>
        <taxon>Bacillati</taxon>
        <taxon>Bacillota</taxon>
        <taxon>Bacilli</taxon>
        <taxon>Bacillales</taxon>
        <taxon>Bacillaceae</taxon>
        <taxon>Peribacillus</taxon>
    </lineage>
</organism>
<accession>A0A372LV82</accession>
<dbReference type="EMBL" id="QVTE01000001">
    <property type="protein sequence ID" value="RFU71722.1"/>
    <property type="molecule type" value="Genomic_DNA"/>
</dbReference>
<evidence type="ECO:0000313" key="3">
    <source>
        <dbReference type="Proteomes" id="UP000264541"/>
    </source>
</evidence>
<dbReference type="Pfam" id="PF14181">
    <property type="entry name" value="YqfQ"/>
    <property type="match status" value="1"/>
</dbReference>
<evidence type="ECO:0000256" key="1">
    <source>
        <dbReference type="SAM" id="MobiDB-lite"/>
    </source>
</evidence>
<protein>
    <recommendedName>
        <fullName evidence="4">YqfQ-like protein</fullName>
    </recommendedName>
</protein>
<keyword evidence="3" id="KW-1185">Reference proteome</keyword>
<name>A0A372LV82_9BACI</name>
<dbReference type="InterPro" id="IPR025571">
    <property type="entry name" value="YqfQ"/>
</dbReference>
<reference evidence="2 3" key="1">
    <citation type="submission" date="2018-08" db="EMBL/GenBank/DDBJ databases">
        <title>Bacillus chawlae sp. nov., Bacillus glennii sp. nov., and Bacillus saganii sp. nov. Isolated from the Vehicle Assembly Building at Kennedy Space Center where the Viking Spacecraft were Assembled.</title>
        <authorList>
            <person name="Seuylemezian A."/>
            <person name="Vaishampayan P."/>
        </authorList>
    </citation>
    <scope>NUCLEOTIDE SEQUENCE [LARGE SCALE GENOMIC DNA]</scope>
    <source>
        <strain evidence="2 3">V47-23a</strain>
    </source>
</reference>